<proteinExistence type="inferred from homology"/>
<dbReference type="Pfam" id="PF00499">
    <property type="entry name" value="Oxidored_q3"/>
    <property type="match status" value="1"/>
</dbReference>
<keyword evidence="2" id="KW-1133">Transmembrane helix</keyword>
<comment type="similarity">
    <text evidence="1 2">Belongs to the complex I subunit 6 family.</text>
</comment>
<dbReference type="InterPro" id="IPR001457">
    <property type="entry name" value="NADH_UbQ/plastoQ_OxRdtase_su6"/>
</dbReference>
<evidence type="ECO:0000256" key="2">
    <source>
        <dbReference type="RuleBase" id="RU004429"/>
    </source>
</evidence>
<gene>
    <name evidence="3" type="ORF">JGI23_01036</name>
</gene>
<feature type="transmembrane region" description="Helical" evidence="2">
    <location>
        <begin position="143"/>
        <end position="165"/>
    </location>
</feature>
<name>A0A0P1MZ41_9BACT</name>
<dbReference type="OrthoDB" id="9790848at2"/>
<dbReference type="GO" id="GO:0048038">
    <property type="term" value="F:quinone binding"/>
    <property type="evidence" value="ECO:0007669"/>
    <property type="project" value="UniProtKB-UniRule"/>
</dbReference>
<evidence type="ECO:0000313" key="3">
    <source>
        <dbReference type="EMBL" id="CUT01428.1"/>
    </source>
</evidence>
<feature type="transmembrane region" description="Helical" evidence="2">
    <location>
        <begin position="91"/>
        <end position="112"/>
    </location>
</feature>
<keyword evidence="4" id="KW-1185">Reference proteome</keyword>
<reference evidence="4" key="1">
    <citation type="submission" date="2015-11" db="EMBL/GenBank/DDBJ databases">
        <authorList>
            <person name="Varghese N."/>
        </authorList>
    </citation>
    <scope>NUCLEOTIDE SEQUENCE [LARGE SCALE GENOMIC DNA]</scope>
    <source>
        <strain evidence="4">JGI-23</strain>
    </source>
</reference>
<feature type="transmembrane region" description="Helical" evidence="2">
    <location>
        <begin position="55"/>
        <end position="79"/>
    </location>
</feature>
<dbReference type="GO" id="GO:0008137">
    <property type="term" value="F:NADH dehydrogenase (ubiquinone) activity"/>
    <property type="evidence" value="ECO:0007669"/>
    <property type="project" value="UniProtKB-UniRule"/>
</dbReference>
<dbReference type="InterPro" id="IPR042106">
    <property type="entry name" value="Nuo/plastoQ_OxRdtase_6_NuoJ"/>
</dbReference>
<dbReference type="PANTHER" id="PTHR33269:SF17">
    <property type="entry name" value="NADH-UBIQUINONE OXIDOREDUCTASE CHAIN 6"/>
    <property type="match status" value="1"/>
</dbReference>
<dbReference type="Proteomes" id="UP000199197">
    <property type="component" value="Unassembled WGS sequence"/>
</dbReference>
<dbReference type="PANTHER" id="PTHR33269">
    <property type="entry name" value="NADH-UBIQUINONE OXIDOREDUCTASE CHAIN 6"/>
    <property type="match status" value="1"/>
</dbReference>
<dbReference type="Gene3D" id="1.20.120.1200">
    <property type="entry name" value="NADH-ubiquinone/plastoquinone oxidoreductase chain 6, subunit NuoJ"/>
    <property type="match status" value="1"/>
</dbReference>
<comment type="function">
    <text evidence="2">NDH-1 shuttles electrons from NADH, via FMN and iron-sulfur (Fe-S) centers, to quinones in the respiratory chain. Couples the redox reaction to proton translocation (for every two electrons transferred, four hydrogen ions are translocated across the cytoplasmic membrane), and thus conserves the redox energy in a proton gradient.</text>
</comment>
<evidence type="ECO:0000313" key="4">
    <source>
        <dbReference type="Proteomes" id="UP000199197"/>
    </source>
</evidence>
<comment type="catalytic activity">
    <reaction evidence="2">
        <text>a quinone + NADH + 5 H(+)(in) = a quinol + NAD(+) + 4 H(+)(out)</text>
        <dbReference type="Rhea" id="RHEA:57888"/>
        <dbReference type="ChEBI" id="CHEBI:15378"/>
        <dbReference type="ChEBI" id="CHEBI:24646"/>
        <dbReference type="ChEBI" id="CHEBI:57540"/>
        <dbReference type="ChEBI" id="CHEBI:57945"/>
        <dbReference type="ChEBI" id="CHEBI:132124"/>
    </reaction>
</comment>
<feature type="transmembrane region" description="Helical" evidence="2">
    <location>
        <begin position="31"/>
        <end position="49"/>
    </location>
</feature>
<sequence length="170" mass="18877">MTAQALVFFILAFVSIASAILMITRANPVKSAIFLIVNFLSLSILYLTLSAQFIAIIQVLVYAGAIMVLFVFVIMLLNLQDEKRLSDRFDVRRLIAFVIVLLVFAEIAFGLGKSVSGRFLKPAENSVEIGKIEFIGEKLFTNYILPFEITSLILIVAIVGAIVLAKRKFE</sequence>
<comment type="subcellular location">
    <subcellularLocation>
        <location evidence="2">Cell membrane</location>
        <topology evidence="2">Multi-pass membrane protein</topology>
    </subcellularLocation>
</comment>
<keyword evidence="2" id="KW-0812">Transmembrane</keyword>
<keyword evidence="2" id="KW-1003">Cell membrane</keyword>
<keyword evidence="2" id="KW-0520">NAD</keyword>
<feature type="transmembrane region" description="Helical" evidence="2">
    <location>
        <begin position="6"/>
        <end position="24"/>
    </location>
</feature>
<keyword evidence="2" id="KW-0874">Quinone</keyword>
<dbReference type="GO" id="GO:0005886">
    <property type="term" value="C:plasma membrane"/>
    <property type="evidence" value="ECO:0007669"/>
    <property type="project" value="UniProtKB-SubCell"/>
</dbReference>
<dbReference type="EC" id="7.1.1.-" evidence="2"/>
<accession>A0A0P1MZ41</accession>
<organism evidence="3 4">
    <name type="scientific">Candidatus Chryseopegocella kryptomonas</name>
    <dbReference type="NCBI Taxonomy" id="1633643"/>
    <lineage>
        <taxon>Bacteria</taxon>
        <taxon>Pseudomonadati</taxon>
        <taxon>Candidatus Kryptoniota</taxon>
        <taxon>Candidatus Chryseopegocella</taxon>
    </lineage>
</organism>
<dbReference type="AlphaFoldDB" id="A0A0P1MZ41"/>
<protein>
    <recommendedName>
        <fullName evidence="2">NADH-quinone oxidoreductase subunit J</fullName>
        <ecNumber evidence="2">7.1.1.-</ecNumber>
    </recommendedName>
</protein>
<dbReference type="RefSeq" id="WP_092349535.1">
    <property type="nucleotide sequence ID" value="NZ_CZVW01000009.1"/>
</dbReference>
<evidence type="ECO:0000256" key="1">
    <source>
        <dbReference type="ARBA" id="ARBA00005698"/>
    </source>
</evidence>
<dbReference type="EMBL" id="CZVW01000009">
    <property type="protein sequence ID" value="CUT01428.1"/>
    <property type="molecule type" value="Genomic_DNA"/>
</dbReference>
<keyword evidence="2" id="KW-0472">Membrane</keyword>